<reference evidence="1 2" key="1">
    <citation type="journal article" date="2024" name="G3 (Bethesda)">
        <title>Genome assembly of Hibiscus sabdariffa L. provides insights into metabolisms of medicinal natural products.</title>
        <authorList>
            <person name="Kim T."/>
        </authorList>
    </citation>
    <scope>NUCLEOTIDE SEQUENCE [LARGE SCALE GENOMIC DNA]</scope>
    <source>
        <strain evidence="1">TK-2024</strain>
        <tissue evidence="1">Old leaves</tissue>
    </source>
</reference>
<evidence type="ECO:0000313" key="2">
    <source>
        <dbReference type="Proteomes" id="UP001472677"/>
    </source>
</evidence>
<keyword evidence="2" id="KW-1185">Reference proteome</keyword>
<comment type="caution">
    <text evidence="1">The sequence shown here is derived from an EMBL/GenBank/DDBJ whole genome shotgun (WGS) entry which is preliminary data.</text>
</comment>
<name>A0ABR2EE36_9ROSI</name>
<dbReference type="Proteomes" id="UP001472677">
    <property type="component" value="Unassembled WGS sequence"/>
</dbReference>
<organism evidence="1 2">
    <name type="scientific">Hibiscus sabdariffa</name>
    <name type="common">roselle</name>
    <dbReference type="NCBI Taxonomy" id="183260"/>
    <lineage>
        <taxon>Eukaryota</taxon>
        <taxon>Viridiplantae</taxon>
        <taxon>Streptophyta</taxon>
        <taxon>Embryophyta</taxon>
        <taxon>Tracheophyta</taxon>
        <taxon>Spermatophyta</taxon>
        <taxon>Magnoliopsida</taxon>
        <taxon>eudicotyledons</taxon>
        <taxon>Gunneridae</taxon>
        <taxon>Pentapetalae</taxon>
        <taxon>rosids</taxon>
        <taxon>malvids</taxon>
        <taxon>Malvales</taxon>
        <taxon>Malvaceae</taxon>
        <taxon>Malvoideae</taxon>
        <taxon>Hibiscus</taxon>
    </lineage>
</organism>
<proteinExistence type="predicted"/>
<gene>
    <name evidence="1" type="ORF">V6N12_042196</name>
</gene>
<accession>A0ABR2EE36</accession>
<sequence>MSQIETRLLWLVRSVSSPFDVATILDLRCCSGGRYGCTRVPEKILSLLFSFSVCASTTQGPKCLELRLNSYGSRKDDSLSLKPAATSIPKTTTECLKGQISRGYATQKVLIREAKNYAAVASVVGICKHSALGVEEHSLKIQSLFWLFKLV</sequence>
<evidence type="ECO:0000313" key="1">
    <source>
        <dbReference type="EMBL" id="KAK8558904.1"/>
    </source>
</evidence>
<protein>
    <submittedName>
        <fullName evidence="1">Uncharacterized protein</fullName>
    </submittedName>
</protein>
<dbReference type="EMBL" id="JBBPBM010000015">
    <property type="protein sequence ID" value="KAK8558904.1"/>
    <property type="molecule type" value="Genomic_DNA"/>
</dbReference>